<dbReference type="Gene3D" id="1.10.260.40">
    <property type="entry name" value="lambda repressor-like DNA-binding domains"/>
    <property type="match status" value="1"/>
</dbReference>
<protein>
    <submittedName>
        <fullName evidence="2">Putative HTH-type transcriptional regulator</fullName>
    </submittedName>
</protein>
<dbReference type="KEGG" id="asc:ASAC_0542"/>
<evidence type="ECO:0000259" key="1">
    <source>
        <dbReference type="PROSITE" id="PS50943"/>
    </source>
</evidence>
<dbReference type="SUPFAM" id="SSF47413">
    <property type="entry name" value="lambda repressor-like DNA-binding domains"/>
    <property type="match status" value="1"/>
</dbReference>
<dbReference type="GeneID" id="9498774"/>
<organism evidence="2 3">
    <name type="scientific">Acidilobus saccharovorans (strain DSM 16705 / JCM 18335 / VKM B-2471 / 345-15)</name>
    <dbReference type="NCBI Taxonomy" id="666510"/>
    <lineage>
        <taxon>Archaea</taxon>
        <taxon>Thermoproteota</taxon>
        <taxon>Thermoprotei</taxon>
        <taxon>Acidilobales</taxon>
        <taxon>Acidilobaceae</taxon>
        <taxon>Acidilobus</taxon>
    </lineage>
</organism>
<dbReference type="Proteomes" id="UP000000346">
    <property type="component" value="Chromosome"/>
</dbReference>
<proteinExistence type="predicted"/>
<dbReference type="GO" id="GO:0003677">
    <property type="term" value="F:DNA binding"/>
    <property type="evidence" value="ECO:0007669"/>
    <property type="project" value="InterPro"/>
</dbReference>
<dbReference type="EMBL" id="CP001742">
    <property type="protein sequence ID" value="ADL18949.1"/>
    <property type="molecule type" value="Genomic_DNA"/>
</dbReference>
<evidence type="ECO:0000313" key="3">
    <source>
        <dbReference type="Proteomes" id="UP000000346"/>
    </source>
</evidence>
<dbReference type="OrthoDB" id="371772at2157"/>
<dbReference type="InterPro" id="IPR001387">
    <property type="entry name" value="Cro/C1-type_HTH"/>
</dbReference>
<dbReference type="SMART" id="SM00530">
    <property type="entry name" value="HTH_XRE"/>
    <property type="match status" value="1"/>
</dbReference>
<accession>D9Q0W1</accession>
<dbReference type="Pfam" id="PF13560">
    <property type="entry name" value="HTH_31"/>
    <property type="match status" value="1"/>
</dbReference>
<dbReference type="HOGENOM" id="CLU_077869_0_0_2"/>
<evidence type="ECO:0000313" key="2">
    <source>
        <dbReference type="EMBL" id="ADL18949.1"/>
    </source>
</evidence>
<reference evidence="2 3" key="1">
    <citation type="journal article" date="2010" name="Appl. Environ. Microbiol.">
        <title>The genome sequence of the crenarchaeon Acidilobus saccharovorans supports a new order, Acidilobales, and suggests an important ecological role in terrestrial acidic hot springs.</title>
        <authorList>
            <person name="Mardanov A.V."/>
            <person name="Svetlitchnyi V.A."/>
            <person name="Beletsky A.V."/>
            <person name="Prokofeva M.I."/>
            <person name="Bonch-Osmolovskaya E.A."/>
            <person name="Ravin N.V."/>
            <person name="Skryabin K.G."/>
        </authorList>
    </citation>
    <scope>NUCLEOTIDE SEQUENCE [LARGE SCALE GENOMIC DNA]</scope>
    <source>
        <strain evidence="3">DSM 16705 / JCM 18335 / VKM B-2471 / 345-15</strain>
    </source>
</reference>
<dbReference type="STRING" id="666510.ASAC_0542"/>
<dbReference type="AlphaFoldDB" id="D9Q0W1"/>
<dbReference type="eggNOG" id="arCOG04060">
    <property type="taxonomic scope" value="Archaea"/>
</dbReference>
<dbReference type="InterPro" id="IPR010982">
    <property type="entry name" value="Lambda_DNA-bd_dom_sf"/>
</dbReference>
<feature type="domain" description="HTH cro/C1-type" evidence="1">
    <location>
        <begin position="30"/>
        <end position="77"/>
    </location>
</feature>
<gene>
    <name evidence="2" type="ordered locus">ASAC_0542</name>
</gene>
<dbReference type="PIRSF" id="PIRSF037724">
    <property type="entry name" value="TF_HTH_MJ1545_prd"/>
    <property type="match status" value="1"/>
</dbReference>
<sequence>MEELEEFAYKAVAVRIAGDIVLSDSPGAALRKWREYFKLSQQEVAKYMGVSSSVLSDYEKGRRSPGAGFIRRFVTALLKVDAEKGTKRSENLVKALGIPTTGIIDMQEFSEPMTLEDIIITVDGILLYPDYPKGIVAYGYTVIDSIKAITELTSMQFYTMLGSVPERVIVFTKVTAGRSPMVAVRVSLVKPSIIVIHGPREHVDYLSIELARLDRIPLVLSTLNSVDELVQRLRSRTGGRGFTIP</sequence>
<dbReference type="CDD" id="cd00093">
    <property type="entry name" value="HTH_XRE"/>
    <property type="match status" value="1"/>
</dbReference>
<name>D9Q0W1_ACIS3</name>
<dbReference type="PROSITE" id="PS50943">
    <property type="entry name" value="HTH_CROC1"/>
    <property type="match status" value="1"/>
</dbReference>
<dbReference type="InParanoid" id="D9Q0W1"/>
<dbReference type="RefSeq" id="WP_013266461.1">
    <property type="nucleotide sequence ID" value="NC_014374.1"/>
</dbReference>
<keyword evidence="3" id="KW-1185">Reference proteome</keyword>
<dbReference type="InterPro" id="IPR017271">
    <property type="entry name" value="Tscrpt_reg_HTH_MJ1545_prd"/>
</dbReference>